<organism evidence="1 2">
    <name type="scientific">Flavipsychrobacter stenotrophus</name>
    <dbReference type="NCBI Taxonomy" id="2077091"/>
    <lineage>
        <taxon>Bacteria</taxon>
        <taxon>Pseudomonadati</taxon>
        <taxon>Bacteroidota</taxon>
        <taxon>Chitinophagia</taxon>
        <taxon>Chitinophagales</taxon>
        <taxon>Chitinophagaceae</taxon>
        <taxon>Flavipsychrobacter</taxon>
    </lineage>
</organism>
<evidence type="ECO:0000313" key="1">
    <source>
        <dbReference type="EMBL" id="PQJ08919.1"/>
    </source>
</evidence>
<dbReference type="Proteomes" id="UP000239872">
    <property type="component" value="Unassembled WGS sequence"/>
</dbReference>
<dbReference type="EMBL" id="PPSL01000010">
    <property type="protein sequence ID" value="PQJ08919.1"/>
    <property type="molecule type" value="Genomic_DNA"/>
</dbReference>
<dbReference type="AlphaFoldDB" id="A0A2S7SPU0"/>
<accession>A0A2S7SPU0</accession>
<proteinExistence type="predicted"/>
<comment type="caution">
    <text evidence="1">The sequence shown here is derived from an EMBL/GenBank/DDBJ whole genome shotgun (WGS) entry which is preliminary data.</text>
</comment>
<reference evidence="1 2" key="1">
    <citation type="submission" date="2018-01" db="EMBL/GenBank/DDBJ databases">
        <title>A novel member of the phylum Bacteroidetes isolated from glacier ice.</title>
        <authorList>
            <person name="Liu Q."/>
            <person name="Xin Y.-H."/>
        </authorList>
    </citation>
    <scope>NUCLEOTIDE SEQUENCE [LARGE SCALE GENOMIC DNA]</scope>
    <source>
        <strain evidence="1 2">RB1R16</strain>
    </source>
</reference>
<protein>
    <submittedName>
        <fullName evidence="1">Uncharacterized protein</fullName>
    </submittedName>
</protein>
<name>A0A2S7SPU0_9BACT</name>
<sequence>MNNGDISYILHSQPSFQMLRLHNAKWVLPHLKNDDIEELDVNWIQRRTLPYEECVMLILL</sequence>
<gene>
    <name evidence="1" type="ORF">CJD36_021885</name>
</gene>
<evidence type="ECO:0000313" key="2">
    <source>
        <dbReference type="Proteomes" id="UP000239872"/>
    </source>
</evidence>
<keyword evidence="2" id="KW-1185">Reference proteome</keyword>